<dbReference type="InterPro" id="IPR036396">
    <property type="entry name" value="Cyt_P450_sf"/>
</dbReference>
<dbReference type="PROSITE" id="PS00086">
    <property type="entry name" value="CYTOCHROME_P450"/>
    <property type="match status" value="1"/>
</dbReference>
<gene>
    <name evidence="10" type="ORF">LITE_LOCUS30944</name>
</gene>
<dbReference type="PANTHER" id="PTHR47947">
    <property type="entry name" value="CYTOCHROME P450 82C3-RELATED"/>
    <property type="match status" value="1"/>
</dbReference>
<dbReference type="PRINTS" id="PR00463">
    <property type="entry name" value="EP450I"/>
</dbReference>
<dbReference type="PRINTS" id="PR00385">
    <property type="entry name" value="P450"/>
</dbReference>
<evidence type="ECO:0000256" key="6">
    <source>
        <dbReference type="ARBA" id="ARBA00023033"/>
    </source>
</evidence>
<evidence type="ECO:0000256" key="3">
    <source>
        <dbReference type="ARBA" id="ARBA00022723"/>
    </source>
</evidence>
<keyword evidence="6 8" id="KW-0503">Monooxygenase</keyword>
<keyword evidence="4 8" id="KW-0560">Oxidoreductase</keyword>
<dbReference type="InterPro" id="IPR050651">
    <property type="entry name" value="Plant_Cytochrome_P450_Monoox"/>
</dbReference>
<feature type="transmembrane region" description="Helical" evidence="9">
    <location>
        <begin position="6"/>
        <end position="24"/>
    </location>
</feature>
<keyword evidence="11" id="KW-1185">Reference proteome</keyword>
<keyword evidence="9" id="KW-0472">Membrane</keyword>
<dbReference type="SUPFAM" id="SSF48264">
    <property type="entry name" value="Cytochrome P450"/>
    <property type="match status" value="1"/>
</dbReference>
<evidence type="ECO:0000256" key="8">
    <source>
        <dbReference type="RuleBase" id="RU000461"/>
    </source>
</evidence>
<dbReference type="EMBL" id="CAMGYJ010000007">
    <property type="protein sequence ID" value="CAI0451663.1"/>
    <property type="molecule type" value="Genomic_DNA"/>
</dbReference>
<keyword evidence="5 7" id="KW-0408">Iron</keyword>
<dbReference type="AlphaFoldDB" id="A0AAV0MZJ0"/>
<evidence type="ECO:0000256" key="9">
    <source>
        <dbReference type="SAM" id="Phobius"/>
    </source>
</evidence>
<comment type="similarity">
    <text evidence="1 8">Belongs to the cytochrome P450 family.</text>
</comment>
<dbReference type="GO" id="GO:0005506">
    <property type="term" value="F:iron ion binding"/>
    <property type="evidence" value="ECO:0007669"/>
    <property type="project" value="InterPro"/>
</dbReference>
<organism evidence="10 11">
    <name type="scientific">Linum tenue</name>
    <dbReference type="NCBI Taxonomy" id="586396"/>
    <lineage>
        <taxon>Eukaryota</taxon>
        <taxon>Viridiplantae</taxon>
        <taxon>Streptophyta</taxon>
        <taxon>Embryophyta</taxon>
        <taxon>Tracheophyta</taxon>
        <taxon>Spermatophyta</taxon>
        <taxon>Magnoliopsida</taxon>
        <taxon>eudicotyledons</taxon>
        <taxon>Gunneridae</taxon>
        <taxon>Pentapetalae</taxon>
        <taxon>rosids</taxon>
        <taxon>fabids</taxon>
        <taxon>Malpighiales</taxon>
        <taxon>Linaceae</taxon>
        <taxon>Linum</taxon>
    </lineage>
</organism>
<dbReference type="Gene3D" id="1.10.630.10">
    <property type="entry name" value="Cytochrome P450"/>
    <property type="match status" value="1"/>
</dbReference>
<evidence type="ECO:0000256" key="5">
    <source>
        <dbReference type="ARBA" id="ARBA00023004"/>
    </source>
</evidence>
<evidence type="ECO:0000256" key="4">
    <source>
        <dbReference type="ARBA" id="ARBA00023002"/>
    </source>
</evidence>
<dbReference type="InterPro" id="IPR001128">
    <property type="entry name" value="Cyt_P450"/>
</dbReference>
<keyword evidence="9" id="KW-1133">Transmembrane helix</keyword>
<evidence type="ECO:0008006" key="12">
    <source>
        <dbReference type="Google" id="ProtNLM"/>
    </source>
</evidence>
<keyword evidence="2 7" id="KW-0349">Heme</keyword>
<protein>
    <recommendedName>
        <fullName evidence="12">Cytochrome P450</fullName>
    </recommendedName>
</protein>
<dbReference type="InterPro" id="IPR002401">
    <property type="entry name" value="Cyt_P450_E_grp-I"/>
</dbReference>
<dbReference type="GO" id="GO:0004497">
    <property type="term" value="F:monooxygenase activity"/>
    <property type="evidence" value="ECO:0007669"/>
    <property type="project" value="UniProtKB-KW"/>
</dbReference>
<reference evidence="10" key="1">
    <citation type="submission" date="2022-08" db="EMBL/GenBank/DDBJ databases">
        <authorList>
            <person name="Gutierrez-Valencia J."/>
        </authorList>
    </citation>
    <scope>NUCLEOTIDE SEQUENCE</scope>
</reference>
<dbReference type="PANTHER" id="PTHR47947:SF13">
    <property type="entry name" value="CYTOCHROME P450, FAMILY 81, SUBFAMILY K, POLYPEPTIDE 1-RELATED"/>
    <property type="match status" value="1"/>
</dbReference>
<keyword evidence="3 7" id="KW-0479">Metal-binding</keyword>
<evidence type="ECO:0000256" key="2">
    <source>
        <dbReference type="ARBA" id="ARBA00022617"/>
    </source>
</evidence>
<proteinExistence type="inferred from homology"/>
<evidence type="ECO:0000313" key="11">
    <source>
        <dbReference type="Proteomes" id="UP001154282"/>
    </source>
</evidence>
<dbReference type="Proteomes" id="UP001154282">
    <property type="component" value="Unassembled WGS sequence"/>
</dbReference>
<dbReference type="Pfam" id="PF00067">
    <property type="entry name" value="p450"/>
    <property type="match status" value="1"/>
</dbReference>
<dbReference type="GO" id="GO:0020037">
    <property type="term" value="F:heme binding"/>
    <property type="evidence" value="ECO:0007669"/>
    <property type="project" value="InterPro"/>
</dbReference>
<sequence>MEISAEYYYFAIALCLSFLAYRFLGRWIKHDSPLPPSPTALPLIGHLHLVKPPLHLSLQNLLSHYGPILSLKLGRRRALVLSSPSAVEECFTKNDAVFANRPKTMAGDHFTYNYRAYVWAPYGDLWRALRRLTVAEIFSPKTLLRSAAVREQEVFALLRRLGRAEISGGGAAPVDLKFLLSLLAINVMMRLAVGRRCAEEEEAGTEEERGKFQEFKEKFFPSLGMNICDFVPILRAVGFKGIEKKMVKLRKERDEYFRRVVDGVVERRHRRRGEGDSGTGSDGEEVRSVAEIILSLRESDPEFYSDDVVNGSIAMMFVAGTETTSITLEWAMTLLLDHPRVMQKLKAEIDYNIGHEQLLNERDTAKLPYLKCVINETLRLYPPAPLLLPHCSSENCTVEGYQVPKDTTLMVNVWAMHRDPKLWDEADKFVPERFEVVDSKEDAAAVGEGCKYAPFGMGRRACPGAGMGMNLVSLALGSLIQCFEWEKVGVDVEDMTAKIGMALSKSKPLEAKCSPRRDIGELLSHV</sequence>
<dbReference type="InterPro" id="IPR017972">
    <property type="entry name" value="Cyt_P450_CS"/>
</dbReference>
<evidence type="ECO:0000313" key="10">
    <source>
        <dbReference type="EMBL" id="CAI0451663.1"/>
    </source>
</evidence>
<dbReference type="GO" id="GO:0016705">
    <property type="term" value="F:oxidoreductase activity, acting on paired donors, with incorporation or reduction of molecular oxygen"/>
    <property type="evidence" value="ECO:0007669"/>
    <property type="project" value="InterPro"/>
</dbReference>
<name>A0AAV0MZJ0_9ROSI</name>
<comment type="caution">
    <text evidence="10">The sequence shown here is derived from an EMBL/GenBank/DDBJ whole genome shotgun (WGS) entry which is preliminary data.</text>
</comment>
<evidence type="ECO:0000256" key="7">
    <source>
        <dbReference type="PIRSR" id="PIRSR602401-1"/>
    </source>
</evidence>
<accession>A0AAV0MZJ0</accession>
<feature type="binding site" description="axial binding residue" evidence="7">
    <location>
        <position position="462"/>
    </location>
    <ligand>
        <name>heme</name>
        <dbReference type="ChEBI" id="CHEBI:30413"/>
    </ligand>
    <ligandPart>
        <name>Fe</name>
        <dbReference type="ChEBI" id="CHEBI:18248"/>
    </ligandPart>
</feature>
<evidence type="ECO:0000256" key="1">
    <source>
        <dbReference type="ARBA" id="ARBA00010617"/>
    </source>
</evidence>
<keyword evidence="9" id="KW-0812">Transmembrane</keyword>
<comment type="cofactor">
    <cofactor evidence="7">
        <name>heme</name>
        <dbReference type="ChEBI" id="CHEBI:30413"/>
    </cofactor>
</comment>
<dbReference type="FunFam" id="1.10.630.10:FF:000081">
    <property type="entry name" value="Cytochrome P450 CYP81N5"/>
    <property type="match status" value="1"/>
</dbReference>